<protein>
    <recommendedName>
        <fullName evidence="1">Plasmodium RESA N-terminal domain-containing protein</fullName>
    </recommendedName>
</protein>
<name>W7A3L4_9APIC</name>
<organism evidence="2 3">
    <name type="scientific">Plasmodium inui San Antonio 1</name>
    <dbReference type="NCBI Taxonomy" id="1237626"/>
    <lineage>
        <taxon>Eukaryota</taxon>
        <taxon>Sar</taxon>
        <taxon>Alveolata</taxon>
        <taxon>Apicomplexa</taxon>
        <taxon>Aconoidasida</taxon>
        <taxon>Haemosporida</taxon>
        <taxon>Plasmodiidae</taxon>
        <taxon>Plasmodium</taxon>
        <taxon>Plasmodium (Plasmodium)</taxon>
    </lineage>
</organism>
<proteinExistence type="predicted"/>
<dbReference type="Pfam" id="PF09687">
    <property type="entry name" value="PRESAN"/>
    <property type="match status" value="1"/>
</dbReference>
<dbReference type="AlphaFoldDB" id="W7A3L4"/>
<dbReference type="OrthoDB" id="379550at2759"/>
<dbReference type="PANTHER" id="PTHR36193">
    <property type="entry name" value="PHISTB DOMAIN-CONTAINING RESA-LIKE PROTEIN 1"/>
    <property type="match status" value="1"/>
</dbReference>
<dbReference type="NCBIfam" id="TIGR01639">
    <property type="entry name" value="P_fal_TIGR01639"/>
    <property type="match status" value="1"/>
</dbReference>
<dbReference type="RefSeq" id="XP_008815847.1">
    <property type="nucleotide sequence ID" value="XM_008817625.1"/>
</dbReference>
<dbReference type="Proteomes" id="UP000030640">
    <property type="component" value="Unassembled WGS sequence"/>
</dbReference>
<feature type="domain" description="Plasmodium RESA N-terminal" evidence="1">
    <location>
        <begin position="140"/>
        <end position="263"/>
    </location>
</feature>
<reference evidence="2 3" key="1">
    <citation type="submission" date="2013-02" db="EMBL/GenBank/DDBJ databases">
        <title>The Genome Sequence of Plasmodium inui San Antonio 1.</title>
        <authorList>
            <consortium name="The Broad Institute Genome Sequencing Platform"/>
            <consortium name="The Broad Institute Genome Sequencing Center for Infectious Disease"/>
            <person name="Neafsey D."/>
            <person name="Cheeseman I."/>
            <person name="Volkman S."/>
            <person name="Adams J."/>
            <person name="Walker B."/>
            <person name="Young S.K."/>
            <person name="Zeng Q."/>
            <person name="Gargeya S."/>
            <person name="Fitzgerald M."/>
            <person name="Haas B."/>
            <person name="Abouelleil A."/>
            <person name="Alvarado L."/>
            <person name="Arachchi H.M."/>
            <person name="Berlin A.M."/>
            <person name="Chapman S.B."/>
            <person name="Dewar J."/>
            <person name="Goldberg J."/>
            <person name="Griggs A."/>
            <person name="Gujja S."/>
            <person name="Hansen M."/>
            <person name="Howarth C."/>
            <person name="Imamovic A."/>
            <person name="Larimer J."/>
            <person name="McCowan C."/>
            <person name="Murphy C."/>
            <person name="Neiman D."/>
            <person name="Pearson M."/>
            <person name="Priest M."/>
            <person name="Roberts A."/>
            <person name="Saif S."/>
            <person name="Shea T."/>
            <person name="Sisk P."/>
            <person name="Sykes S."/>
            <person name="Wortman J."/>
            <person name="Nusbaum C."/>
            <person name="Birren B."/>
        </authorList>
    </citation>
    <scope>NUCLEOTIDE SEQUENCE [LARGE SCALE GENOMIC DNA]</scope>
    <source>
        <strain evidence="2 3">San Antonio 1</strain>
    </source>
</reference>
<evidence type="ECO:0000259" key="1">
    <source>
        <dbReference type="Pfam" id="PF09687"/>
    </source>
</evidence>
<dbReference type="InterPro" id="IPR019111">
    <property type="entry name" value="PRESA_N"/>
</dbReference>
<dbReference type="VEuPathDB" id="PlasmoDB:C922_02026"/>
<gene>
    <name evidence="2" type="ORF">C922_02026</name>
</gene>
<dbReference type="InterPro" id="IPR006526">
    <property type="entry name" value="Export_prot_PHISTa/b/c"/>
</dbReference>
<dbReference type="InterPro" id="IPR044885">
    <property type="entry name" value="PRESA_N_sf"/>
</dbReference>
<dbReference type="PANTHER" id="PTHR36193:SF23">
    <property type="entry name" value="PHISTB DOMAIN-CONTAINING RESA-LIKE PROTEIN 1"/>
    <property type="match status" value="1"/>
</dbReference>
<dbReference type="GeneID" id="20037300"/>
<dbReference type="Gene3D" id="6.10.280.180">
    <property type="entry name" value="Plasmodium RESA, N-terminal helical domain"/>
    <property type="match status" value="1"/>
</dbReference>
<accession>W7A3L4</accession>
<dbReference type="EMBL" id="KI965465">
    <property type="protein sequence ID" value="EUD67837.1"/>
    <property type="molecule type" value="Genomic_DNA"/>
</dbReference>
<evidence type="ECO:0000313" key="3">
    <source>
        <dbReference type="Proteomes" id="UP000030640"/>
    </source>
</evidence>
<sequence length="346" mass="40437">MKEERKPSGFSPFSDIVFCALALSCLYALIQNVHSPGEPSHNHQKVLNLPNDRSCRSLSGRIRSDVKELRIPYLTEDEEEPLYADGHSGVDTDRSLLIPEIYNDMKGSFWKKYDKVLTEKEKTTRIKNVMLFKNQDSQKTTDEELYEKIDQLKGPVDAATMIFVWNYFHDHERNKYIWMLEDVRETCIALADNYCVPPEYAHNQFRYVHDKMIKMLLIREKFEMKNIKQFASDAILCARWEFQRYLKYKRASWAYFTQSMERKSTEVLQECFCSFDNMNTSQMSLKLGKTHTRPASSFLAKASSAVEMFLMPCLLKWGLPSLVTHFFWAPSRHFPCAHPRGAISIS</sequence>
<keyword evidence="3" id="KW-1185">Reference proteome</keyword>
<evidence type="ECO:0000313" key="2">
    <source>
        <dbReference type="EMBL" id="EUD67837.1"/>
    </source>
</evidence>